<dbReference type="Gene3D" id="3.90.76.10">
    <property type="entry name" value="Dipeptide-binding Protein, Domain 1"/>
    <property type="match status" value="1"/>
</dbReference>
<accession>A0A0P0N2U3</accession>
<dbReference type="GO" id="GO:1904680">
    <property type="term" value="F:peptide transmembrane transporter activity"/>
    <property type="evidence" value="ECO:0007669"/>
    <property type="project" value="TreeGrafter"/>
</dbReference>
<dbReference type="SUPFAM" id="SSF53850">
    <property type="entry name" value="Periplasmic binding protein-like II"/>
    <property type="match status" value="1"/>
</dbReference>
<evidence type="ECO:0000256" key="1">
    <source>
        <dbReference type="ARBA" id="ARBA00004196"/>
    </source>
</evidence>
<dbReference type="GeneID" id="26098683"/>
<comment type="similarity">
    <text evidence="2">Belongs to the bacterial solute-binding protein 5 family.</text>
</comment>
<dbReference type="PANTHER" id="PTHR30290:SF10">
    <property type="entry name" value="PERIPLASMIC OLIGOPEPTIDE-BINDING PROTEIN-RELATED"/>
    <property type="match status" value="1"/>
</dbReference>
<dbReference type="OrthoDB" id="194307at2157"/>
<evidence type="ECO:0000313" key="7">
    <source>
        <dbReference type="EMBL" id="ALL00411.1"/>
    </source>
</evidence>
<dbReference type="Proteomes" id="UP000196694">
    <property type="component" value="Unassembled WGS sequence"/>
</dbReference>
<evidence type="ECO:0000313" key="8">
    <source>
        <dbReference type="EMBL" id="OWJ53891.1"/>
    </source>
</evidence>
<dbReference type="KEGG" id="pdl:Pyrde_0361"/>
<dbReference type="AlphaFoldDB" id="A0A0P0N2U3"/>
<dbReference type="STRING" id="1273541.Pyrde_0361"/>
<comment type="subcellular location">
    <subcellularLocation>
        <location evidence="1">Cell envelope</location>
    </subcellularLocation>
</comment>
<dbReference type="CDD" id="cd08519">
    <property type="entry name" value="PBP2_NikA_DppA_OppA_like_20"/>
    <property type="match status" value="1"/>
</dbReference>
<dbReference type="FunFam" id="3.10.105.10:FF:000012">
    <property type="entry name" value="Peptide/nickel transport system substrate-binding protein"/>
    <property type="match status" value="1"/>
</dbReference>
<keyword evidence="3" id="KW-0813">Transport</keyword>
<dbReference type="Proteomes" id="UP000058613">
    <property type="component" value="Chromosome"/>
</dbReference>
<evidence type="ECO:0000259" key="6">
    <source>
        <dbReference type="Pfam" id="PF00496"/>
    </source>
</evidence>
<dbReference type="InterPro" id="IPR023765">
    <property type="entry name" value="SBP_5_CS"/>
</dbReference>
<dbReference type="EMBL" id="CP013011">
    <property type="protein sequence ID" value="ALL00411.1"/>
    <property type="molecule type" value="Genomic_DNA"/>
</dbReference>
<evidence type="ECO:0000256" key="5">
    <source>
        <dbReference type="SAM" id="MobiDB-lite"/>
    </source>
</evidence>
<evidence type="ECO:0000313" key="10">
    <source>
        <dbReference type="Proteomes" id="UP000196694"/>
    </source>
</evidence>
<keyword evidence="10" id="KW-1185">Reference proteome</keyword>
<evidence type="ECO:0000256" key="2">
    <source>
        <dbReference type="ARBA" id="ARBA00005695"/>
    </source>
</evidence>
<dbReference type="InterPro" id="IPR030678">
    <property type="entry name" value="Peptide/Ni-bd"/>
</dbReference>
<evidence type="ECO:0000313" key="9">
    <source>
        <dbReference type="Proteomes" id="UP000058613"/>
    </source>
</evidence>
<dbReference type="GO" id="GO:0043190">
    <property type="term" value="C:ATP-binding cassette (ABC) transporter complex"/>
    <property type="evidence" value="ECO:0007669"/>
    <property type="project" value="InterPro"/>
</dbReference>
<dbReference type="Gene3D" id="3.10.105.10">
    <property type="entry name" value="Dipeptide-binding Protein, Domain 3"/>
    <property type="match status" value="1"/>
</dbReference>
<dbReference type="PROSITE" id="PS01040">
    <property type="entry name" value="SBP_BACTERIAL_5"/>
    <property type="match status" value="1"/>
</dbReference>
<evidence type="ECO:0000256" key="4">
    <source>
        <dbReference type="ARBA" id="ARBA00022729"/>
    </source>
</evidence>
<dbReference type="FunFam" id="3.90.76.10:FF:000007">
    <property type="entry name" value="Dipeptide ABC transporter periplasmic dipeptide-binding protein"/>
    <property type="match status" value="1"/>
</dbReference>
<dbReference type="InterPro" id="IPR000914">
    <property type="entry name" value="SBP_5_dom"/>
</dbReference>
<feature type="domain" description="Solute-binding protein family 5" evidence="6">
    <location>
        <begin position="114"/>
        <end position="475"/>
    </location>
</feature>
<evidence type="ECO:0000256" key="3">
    <source>
        <dbReference type="ARBA" id="ARBA00022448"/>
    </source>
</evidence>
<feature type="region of interest" description="Disordered" evidence="5">
    <location>
        <begin position="28"/>
        <end position="63"/>
    </location>
</feature>
<reference evidence="7 9" key="1">
    <citation type="submission" date="2015-10" db="EMBL/GenBank/DDBJ databases">
        <title>Complete genome sequence of hyperthermophilic archaeon Pyrodictium delaneyi Su06.</title>
        <authorList>
            <person name="Jung J.-H."/>
            <person name="Lin J."/>
            <person name="Holden J.F."/>
            <person name="Park C.-S."/>
        </authorList>
    </citation>
    <scope>NUCLEOTIDE SEQUENCE [LARGE SCALE GENOMIC DNA]</scope>
    <source>
        <strain evidence="7 9">Su06</strain>
    </source>
</reference>
<protein>
    <submittedName>
        <fullName evidence="7">ABC-type dipeptide transport system, periplasmic component</fullName>
    </submittedName>
    <submittedName>
        <fullName evidence="8">Peptide ABC transporter substrate-binding protein</fullName>
    </submittedName>
</protein>
<dbReference type="GO" id="GO:0015833">
    <property type="term" value="P:peptide transport"/>
    <property type="evidence" value="ECO:0007669"/>
    <property type="project" value="TreeGrafter"/>
</dbReference>
<dbReference type="PIRSF" id="PIRSF002741">
    <property type="entry name" value="MppA"/>
    <property type="match status" value="1"/>
</dbReference>
<dbReference type="PATRIC" id="fig|1273541.4.peg.396"/>
<organism evidence="7 9">
    <name type="scientific">Pyrodictium delaneyi</name>
    <dbReference type="NCBI Taxonomy" id="1273541"/>
    <lineage>
        <taxon>Archaea</taxon>
        <taxon>Thermoproteota</taxon>
        <taxon>Thermoprotei</taxon>
        <taxon>Desulfurococcales</taxon>
        <taxon>Pyrodictiaceae</taxon>
        <taxon>Pyrodictium</taxon>
    </lineage>
</organism>
<keyword evidence="4" id="KW-0732">Signal</keyword>
<dbReference type="Gene3D" id="3.40.190.10">
    <property type="entry name" value="Periplasmic binding protein-like II"/>
    <property type="match status" value="1"/>
</dbReference>
<sequence>MQKTTLIIAGLVLLLIVVGAALVLRGGQPAPTEAPETTVAETTAPAETGPAATETTTQAAETTAPTAQLAERIVIGTTDKVTDLDPANAYDFFTWEVLNNIMEGLVKYEPGTDKIVPALAESWEVKENGKVWIFHLRKDAKFCDGTPVKAQDVVRSIERVMKLQGDPSWLVTEFVEKVEALDDYTVKFTLKKPVGFFLAVVATPPYFPVSPEYPVDQIVSDATWGGAGPYCIKEFKRDEYIILEANPYYYGEKPKTPTVIIRFYKDATTLRLALENGEIDIAWRTLRPNDYRELEADNRFKVIEVPGSFIRYIVVNTKMEPTSEKLVRQAIAAAIDRTELADVVFMGTMEPLYSMVPKGLWSHIDVFKEKYGDGNIELAKQLLKQAGYDENNKLKVELWYTPTHYGDTEADLAQLIKEQLERTGVIEVELKSSEWATYVKQLRSGQMMLSLLGWYPDYVDPDNFLTPFLHSGANKWTGTGYTNPEVDKLLDEAAVLTDQQERAKLYEKVQQILAEDVPFIPLLQGKLYVVTQKNIEGVKVGPSMLLQYYIIYKTTG</sequence>
<dbReference type="PANTHER" id="PTHR30290">
    <property type="entry name" value="PERIPLASMIC BINDING COMPONENT OF ABC TRANSPORTER"/>
    <property type="match status" value="1"/>
</dbReference>
<dbReference type="Pfam" id="PF00496">
    <property type="entry name" value="SBP_bac_5"/>
    <property type="match status" value="1"/>
</dbReference>
<name>A0A0P0N2U3_9CREN</name>
<dbReference type="InterPro" id="IPR039424">
    <property type="entry name" value="SBP_5"/>
</dbReference>
<dbReference type="RefSeq" id="WP_055407699.1">
    <property type="nucleotide sequence ID" value="NZ_CP013011.1"/>
</dbReference>
<dbReference type="GO" id="GO:0042597">
    <property type="term" value="C:periplasmic space"/>
    <property type="evidence" value="ECO:0007669"/>
    <property type="project" value="UniProtKB-ARBA"/>
</dbReference>
<reference evidence="8 10" key="2">
    <citation type="submission" date="2017-05" db="EMBL/GenBank/DDBJ databases">
        <title>The draft genome of the hyperthermophilic archaeon 'Pyrodictium delaneyi strain Hulk', an iron and nitrate reducer, reveals the capacity for sulfate reduction.</title>
        <authorList>
            <person name="Demey L.M."/>
            <person name="Miller C."/>
            <person name="Manzella M."/>
            <person name="Reguera G."/>
            <person name="Kashefi K."/>
        </authorList>
    </citation>
    <scope>NUCLEOTIDE SEQUENCE [LARGE SCALE GENOMIC DNA]</scope>
    <source>
        <strain evidence="8 10">Hulk</strain>
    </source>
</reference>
<proteinExistence type="inferred from homology"/>
<gene>
    <name evidence="8" type="ORF">Pdsh_08335</name>
    <name evidence="7" type="ORF">Pyrde_0361</name>
</gene>
<dbReference type="EMBL" id="NCQP01000007">
    <property type="protein sequence ID" value="OWJ53891.1"/>
    <property type="molecule type" value="Genomic_DNA"/>
</dbReference>